<keyword evidence="3 8" id="KW-0548">Nucleotidyltransferase</keyword>
<keyword evidence="2 8" id="KW-0808">Transferase</keyword>
<dbReference type="PANTHER" id="PTHR34388">
    <property type="entry name" value="DNA POLYMERASE III SUBUNIT DELTA"/>
    <property type="match status" value="1"/>
</dbReference>
<evidence type="ECO:0000256" key="7">
    <source>
        <dbReference type="ARBA" id="ARBA00049244"/>
    </source>
</evidence>
<accession>A0ABV7MB36</accession>
<keyword evidence="9" id="KW-1185">Reference proteome</keyword>
<protein>
    <recommendedName>
        <fullName evidence="1">DNA-directed DNA polymerase</fullName>
        <ecNumber evidence="1">2.7.7.7</ecNumber>
    </recommendedName>
</protein>
<sequence>MTALKGRDIAAFLSAPDAGIVCALIYGPEQGLVHERATELAKTVAEDLDDPWRVANLSDQDAADAAKLTDEAAAQSFLGGRRVIRVRSSSAGVASAVSALLKTAEAGSLNGAGLVIVEAGDLKKSAALRKACEGSRQAVAIPCYPEGVRDTKAAIRHQCAEEGLTLTEEAADLLTMALGEDRGILRQEVEKLILFMGPASVRGGAQVKVTAEDVQACLADAPQDDSFAVASLALSGRPKGLSLALAEAEAAGTNVIALLRLTQNRILRLMPAAQALAAGDGPGAAIKKIKPPVFFKEQAAVEEQLRKWPLGKLERAAAAIYEAEAQCKKTGAPAQAIAENILMRLAVSASR</sequence>
<reference evidence="9" key="1">
    <citation type="journal article" date="2019" name="Int. J. Syst. Evol. Microbiol.">
        <title>The Global Catalogue of Microorganisms (GCM) 10K type strain sequencing project: providing services to taxonomists for standard genome sequencing and annotation.</title>
        <authorList>
            <consortium name="The Broad Institute Genomics Platform"/>
            <consortium name="The Broad Institute Genome Sequencing Center for Infectious Disease"/>
            <person name="Wu L."/>
            <person name="Ma J."/>
        </authorList>
    </citation>
    <scope>NUCLEOTIDE SEQUENCE [LARGE SCALE GENOMIC DNA]</scope>
    <source>
        <strain evidence="9">KCTC 22245</strain>
    </source>
</reference>
<name>A0ABV7MB36_9PROT</name>
<evidence type="ECO:0000256" key="4">
    <source>
        <dbReference type="ARBA" id="ARBA00022705"/>
    </source>
</evidence>
<evidence type="ECO:0000256" key="2">
    <source>
        <dbReference type="ARBA" id="ARBA00022679"/>
    </source>
</evidence>
<dbReference type="Gene3D" id="1.20.272.10">
    <property type="match status" value="1"/>
</dbReference>
<dbReference type="InterPro" id="IPR008921">
    <property type="entry name" value="DNA_pol3_clamp-load_cplx_C"/>
</dbReference>
<dbReference type="RefSeq" id="WP_189573779.1">
    <property type="nucleotide sequence ID" value="NZ_BMXU01000001.1"/>
</dbReference>
<proteinExistence type="inferred from homology"/>
<evidence type="ECO:0000313" key="8">
    <source>
        <dbReference type="EMBL" id="MFC3301909.1"/>
    </source>
</evidence>
<dbReference type="Gene3D" id="1.10.8.60">
    <property type="match status" value="1"/>
</dbReference>
<dbReference type="SUPFAM" id="SSF48019">
    <property type="entry name" value="post-AAA+ oligomerization domain-like"/>
    <property type="match status" value="1"/>
</dbReference>
<dbReference type="InterPro" id="IPR027417">
    <property type="entry name" value="P-loop_NTPase"/>
</dbReference>
<dbReference type="EMBL" id="JBHRVA010000002">
    <property type="protein sequence ID" value="MFC3301909.1"/>
    <property type="molecule type" value="Genomic_DNA"/>
</dbReference>
<keyword evidence="4" id="KW-0235">DNA replication</keyword>
<dbReference type="NCBIfam" id="TIGR01128">
    <property type="entry name" value="holA"/>
    <property type="match status" value="1"/>
</dbReference>
<keyword evidence="5" id="KW-0239">DNA-directed DNA polymerase</keyword>
<dbReference type="InterPro" id="IPR005790">
    <property type="entry name" value="DNA_polIII_delta"/>
</dbReference>
<comment type="catalytic activity">
    <reaction evidence="7">
        <text>DNA(n) + a 2'-deoxyribonucleoside 5'-triphosphate = DNA(n+1) + diphosphate</text>
        <dbReference type="Rhea" id="RHEA:22508"/>
        <dbReference type="Rhea" id="RHEA-COMP:17339"/>
        <dbReference type="Rhea" id="RHEA-COMP:17340"/>
        <dbReference type="ChEBI" id="CHEBI:33019"/>
        <dbReference type="ChEBI" id="CHEBI:61560"/>
        <dbReference type="ChEBI" id="CHEBI:173112"/>
        <dbReference type="EC" id="2.7.7.7"/>
    </reaction>
</comment>
<dbReference type="SUPFAM" id="SSF52540">
    <property type="entry name" value="P-loop containing nucleoside triphosphate hydrolases"/>
    <property type="match status" value="1"/>
</dbReference>
<evidence type="ECO:0000313" key="9">
    <source>
        <dbReference type="Proteomes" id="UP001595607"/>
    </source>
</evidence>
<dbReference type="GO" id="GO:0003887">
    <property type="term" value="F:DNA-directed DNA polymerase activity"/>
    <property type="evidence" value="ECO:0007669"/>
    <property type="project" value="UniProtKB-EC"/>
</dbReference>
<organism evidence="8 9">
    <name type="scientific">Parvularcula lutaonensis</name>
    <dbReference type="NCBI Taxonomy" id="491923"/>
    <lineage>
        <taxon>Bacteria</taxon>
        <taxon>Pseudomonadati</taxon>
        <taxon>Pseudomonadota</taxon>
        <taxon>Alphaproteobacteria</taxon>
        <taxon>Parvularculales</taxon>
        <taxon>Parvularculaceae</taxon>
        <taxon>Parvularcula</taxon>
    </lineage>
</organism>
<dbReference type="EC" id="2.7.7.7" evidence="1"/>
<gene>
    <name evidence="8" type="primary">holA</name>
    <name evidence="8" type="ORF">ACFONP_04115</name>
</gene>
<evidence type="ECO:0000256" key="1">
    <source>
        <dbReference type="ARBA" id="ARBA00012417"/>
    </source>
</evidence>
<evidence type="ECO:0000256" key="5">
    <source>
        <dbReference type="ARBA" id="ARBA00022932"/>
    </source>
</evidence>
<dbReference type="Gene3D" id="3.40.50.300">
    <property type="entry name" value="P-loop containing nucleotide triphosphate hydrolases"/>
    <property type="match status" value="1"/>
</dbReference>
<evidence type="ECO:0000256" key="3">
    <source>
        <dbReference type="ARBA" id="ARBA00022695"/>
    </source>
</evidence>
<comment type="caution">
    <text evidence="8">The sequence shown here is derived from an EMBL/GenBank/DDBJ whole genome shotgun (WGS) entry which is preliminary data.</text>
</comment>
<comment type="similarity">
    <text evidence="6">Belongs to the DNA polymerase HolA subunit family.</text>
</comment>
<dbReference type="Proteomes" id="UP001595607">
    <property type="component" value="Unassembled WGS sequence"/>
</dbReference>
<evidence type="ECO:0000256" key="6">
    <source>
        <dbReference type="ARBA" id="ARBA00034754"/>
    </source>
</evidence>
<dbReference type="PANTHER" id="PTHR34388:SF1">
    <property type="entry name" value="DNA POLYMERASE III SUBUNIT DELTA"/>
    <property type="match status" value="1"/>
</dbReference>